<evidence type="ECO:0000313" key="3">
    <source>
        <dbReference type="EMBL" id="KER32927.1"/>
    </source>
</evidence>
<dbReference type="RefSeq" id="XP_009163229.1">
    <property type="nucleotide sequence ID" value="XM_009164965.1"/>
</dbReference>
<proteinExistence type="predicted"/>
<dbReference type="KEGG" id="ovi:T265_01022"/>
<name>A0A075A3R8_OPIVI</name>
<sequence>MNPVLSHFPLRVSGDPEAIICGIYGVGVALSPGAERALLDWIPVNSRLCASWLSTSSTMPRHKKRYLFVVSAYATTDCSSEAKKNTSYQELSGLILQAKSTDTGILAGDLNAQVGRLSFLESHLGSRFGVDARRANNGDLLLQLCADHELFLASTNFQHKRLHCVTRGQRVRWRTQIPQTPTTEESKERPRALVDVESSGDGKGFCYGKQPCPTSTDTSIGPRKATVSETISGKDGSLIHSQKCRLERCAEHFEEQFSWSPATQPVEIAHTGEWNVNLDRPSEEEIRYEVAALKREKAPGPDGLYPALFKEGGNSLVTHLTKLIGTMWDEEQVPAEWGMSTLIEDDADAPPAKPASHLDINLKARTAALLEEEAAAASEAKQRRSGFSAGDDDSGRPARAKSSSDDGAVKPESGGTEVLSKKKLKRLNRPSVASLKQMVTRPDVVEMWDVCARDPLLLVHLKAYRNTVPVPRHWCAKRKYLQGKRGFEKPPFRLPDFIARTGIMEMRQTVQDKDSEKTLKTKMREKIRPKVGKVDIDYHKLHDAFFKYQTKPKMSIHGDLYYEGKEFEVKLKEKKPGNLSEELRAALGLPSGTGAERYPPPWLIAMQRYGPPPSYPNLKIPGLNAPIPDGCAFGYHPGGWGKPPVDELGRPVYGDVFGNGGNIAGVPPPPPAPSSLDDADEQIAQGTVSFWGELESDEESEGEDEEDMDTDEEMGAEGMAASSLADTEKVLVTLPGAGVARPELDLGGLVTPASGLITPSGVSSVGLGLETPQSTIELRKKTIEEAMEDSTGLVTPSAQLYRVLPERETGLQPNALMGSTKLYDVTGATGAQRGIEAEDPRAQMLQKRVSGTESQQSVAGGLKSGGGSVLSTSQLEAPLQTAAKKYKEFKF</sequence>
<dbReference type="AlphaFoldDB" id="A0A075A3R8"/>
<accession>A0A075A3R8</accession>
<reference evidence="3 4" key="1">
    <citation type="submission" date="2013-11" db="EMBL/GenBank/DDBJ databases">
        <title>Opisthorchis viverrini - life in the bile duct.</title>
        <authorList>
            <person name="Young N.D."/>
            <person name="Nagarajan N."/>
            <person name="Lin S.J."/>
            <person name="Korhonen P.K."/>
            <person name="Jex A.R."/>
            <person name="Hall R.S."/>
            <person name="Safavi-Hemami H."/>
            <person name="Kaewkong W."/>
            <person name="Bertrand D."/>
            <person name="Gao S."/>
            <person name="Seet Q."/>
            <person name="Wongkham S."/>
            <person name="Teh B.T."/>
            <person name="Wongkham C."/>
            <person name="Intapan P.M."/>
            <person name="Maleewong W."/>
            <person name="Yang X."/>
            <person name="Hu M."/>
            <person name="Wang Z."/>
            <person name="Hofmann A."/>
            <person name="Sternberg P.W."/>
            <person name="Tan P."/>
            <person name="Wang J."/>
            <person name="Gasser R.B."/>
        </authorList>
    </citation>
    <scope>NUCLEOTIDE SEQUENCE [LARGE SCALE GENOMIC DNA]</scope>
</reference>
<dbReference type="InterPro" id="IPR052584">
    <property type="entry name" value="U2_snRNP_Complex_Component"/>
</dbReference>
<protein>
    <recommendedName>
        <fullName evidence="2">PSP proline-rich domain-containing protein</fullName>
    </recommendedName>
</protein>
<dbReference type="Pfam" id="PF04037">
    <property type="entry name" value="DUF382"/>
    <property type="match status" value="1"/>
</dbReference>
<dbReference type="EMBL" id="KL596629">
    <property type="protein sequence ID" value="KER32927.1"/>
    <property type="molecule type" value="Genomic_DNA"/>
</dbReference>
<gene>
    <name evidence="3" type="ORF">T265_01022</name>
</gene>
<dbReference type="Proteomes" id="UP000054324">
    <property type="component" value="Unassembled WGS sequence"/>
</dbReference>
<evidence type="ECO:0000313" key="4">
    <source>
        <dbReference type="Proteomes" id="UP000054324"/>
    </source>
</evidence>
<feature type="region of interest" description="Disordered" evidence="1">
    <location>
        <begin position="845"/>
        <end position="869"/>
    </location>
</feature>
<feature type="compositionally biased region" description="Acidic residues" evidence="1">
    <location>
        <begin position="694"/>
        <end position="715"/>
    </location>
</feature>
<dbReference type="Gene3D" id="3.60.10.10">
    <property type="entry name" value="Endonuclease/exonuclease/phosphatase"/>
    <property type="match status" value="1"/>
</dbReference>
<dbReference type="SMART" id="SM00581">
    <property type="entry name" value="PSP"/>
    <property type="match status" value="1"/>
</dbReference>
<dbReference type="InterPro" id="IPR036691">
    <property type="entry name" value="Endo/exonu/phosph_ase_sf"/>
</dbReference>
<feature type="region of interest" description="Disordered" evidence="1">
    <location>
        <begin position="692"/>
        <end position="724"/>
    </location>
</feature>
<keyword evidence="4" id="KW-1185">Reference proteome</keyword>
<dbReference type="InterPro" id="IPR007180">
    <property type="entry name" value="DUF382"/>
</dbReference>
<organism evidence="3 4">
    <name type="scientific">Opisthorchis viverrini</name>
    <name type="common">Southeast Asian liver fluke</name>
    <dbReference type="NCBI Taxonomy" id="6198"/>
    <lineage>
        <taxon>Eukaryota</taxon>
        <taxon>Metazoa</taxon>
        <taxon>Spiralia</taxon>
        <taxon>Lophotrochozoa</taxon>
        <taxon>Platyhelminthes</taxon>
        <taxon>Trematoda</taxon>
        <taxon>Digenea</taxon>
        <taxon>Opisthorchiida</taxon>
        <taxon>Opisthorchiata</taxon>
        <taxon>Opisthorchiidae</taxon>
        <taxon>Opisthorchis</taxon>
    </lineage>
</organism>
<dbReference type="PANTHER" id="PTHR12785">
    <property type="entry name" value="SPLICING FACTOR 3B"/>
    <property type="match status" value="1"/>
</dbReference>
<dbReference type="GeneID" id="20315210"/>
<dbReference type="PANTHER" id="PTHR12785:SF6">
    <property type="entry name" value="SPLICING FACTOR 3B SUBUNIT 2"/>
    <property type="match status" value="1"/>
</dbReference>
<dbReference type="GO" id="GO:0005689">
    <property type="term" value="C:U12-type spliceosomal complex"/>
    <property type="evidence" value="ECO:0007669"/>
    <property type="project" value="TreeGrafter"/>
</dbReference>
<dbReference type="STRING" id="6198.A0A075A3R8"/>
<evidence type="ECO:0000256" key="1">
    <source>
        <dbReference type="SAM" id="MobiDB-lite"/>
    </source>
</evidence>
<evidence type="ECO:0000259" key="2">
    <source>
        <dbReference type="SMART" id="SM00581"/>
    </source>
</evidence>
<dbReference type="CTD" id="20315210"/>
<dbReference type="Pfam" id="PF04046">
    <property type="entry name" value="PSP"/>
    <property type="match status" value="1"/>
</dbReference>
<feature type="domain" description="PSP proline-rich" evidence="2">
    <location>
        <begin position="571"/>
        <end position="629"/>
    </location>
</feature>
<feature type="region of interest" description="Disordered" evidence="1">
    <location>
        <begin position="373"/>
        <end position="423"/>
    </location>
</feature>
<dbReference type="OrthoDB" id="10260794at2759"/>
<dbReference type="InterPro" id="IPR006568">
    <property type="entry name" value="PSP_pro-rich"/>
</dbReference>